<reference evidence="2 3" key="1">
    <citation type="journal article" date="2016" name="Nat. Commun.">
        <title>Thousands of microbial genomes shed light on interconnected biogeochemical processes in an aquifer system.</title>
        <authorList>
            <person name="Anantharaman K."/>
            <person name="Brown C.T."/>
            <person name="Hug L.A."/>
            <person name="Sharon I."/>
            <person name="Castelle C.J."/>
            <person name="Probst A.J."/>
            <person name="Thomas B.C."/>
            <person name="Singh A."/>
            <person name="Wilkins M.J."/>
            <person name="Karaoz U."/>
            <person name="Brodie E.L."/>
            <person name="Williams K.H."/>
            <person name="Hubbard S.S."/>
            <person name="Banfield J.F."/>
        </authorList>
    </citation>
    <scope>NUCLEOTIDE SEQUENCE [LARGE SCALE GENOMIC DNA]</scope>
</reference>
<dbReference type="Proteomes" id="UP000177328">
    <property type="component" value="Unassembled WGS sequence"/>
</dbReference>
<evidence type="ECO:0000313" key="3">
    <source>
        <dbReference type="Proteomes" id="UP000177328"/>
    </source>
</evidence>
<dbReference type="InterPro" id="IPR021527">
    <property type="entry name" value="DUF2795"/>
</dbReference>
<keyword evidence="1" id="KW-1133">Transmembrane helix</keyword>
<accession>A0A1F5KHI3</accession>
<evidence type="ECO:0000313" key="2">
    <source>
        <dbReference type="EMBL" id="OGE40265.1"/>
    </source>
</evidence>
<proteinExistence type="predicted"/>
<protein>
    <submittedName>
        <fullName evidence="2">Uncharacterized protein</fullName>
    </submittedName>
</protein>
<organism evidence="2 3">
    <name type="scientific">Candidatus Daviesbacteria bacterium RIFCSPHIGHO2_02_FULL_43_12</name>
    <dbReference type="NCBI Taxonomy" id="1797776"/>
    <lineage>
        <taxon>Bacteria</taxon>
        <taxon>Candidatus Daviesiibacteriota</taxon>
    </lineage>
</organism>
<feature type="transmembrane region" description="Helical" evidence="1">
    <location>
        <begin position="67"/>
        <end position="85"/>
    </location>
</feature>
<dbReference type="Pfam" id="PF11387">
    <property type="entry name" value="DUF2795"/>
    <property type="match status" value="1"/>
</dbReference>
<dbReference type="AlphaFoldDB" id="A0A1F5KHI3"/>
<gene>
    <name evidence="2" type="ORF">A3D25_05300</name>
</gene>
<feature type="transmembrane region" description="Helical" evidence="1">
    <location>
        <begin position="6"/>
        <end position="26"/>
    </location>
</feature>
<keyword evidence="1" id="KW-0812">Transmembrane</keyword>
<feature type="transmembrane region" description="Helical" evidence="1">
    <location>
        <begin position="38"/>
        <end position="61"/>
    </location>
</feature>
<comment type="caution">
    <text evidence="2">The sequence shown here is derived from an EMBL/GenBank/DDBJ whole genome shotgun (WGS) entry which is preliminary data.</text>
</comment>
<keyword evidence="1" id="KW-0472">Membrane</keyword>
<name>A0A1F5KHI3_9BACT</name>
<sequence length="190" mass="20897">MEALNAFLSVSLLSWMALGLLVGYMVHILDYHSVNRSILGTLLTGVLGALAGGVFANIVLGSGVSGFNLWSLAIAAVGALSLAILQRSIFSNSGQEYQREAEVYHQQVTPLRNKDPKRITQEDDLGLNNLTWIQNLLQLAHYPISKADLIRSAEQMDSSSQVLSILENLPDHIYDNAQQIEKELDTVDNY</sequence>
<evidence type="ECO:0000256" key="1">
    <source>
        <dbReference type="SAM" id="Phobius"/>
    </source>
</evidence>
<dbReference type="EMBL" id="MFDD01000013">
    <property type="protein sequence ID" value="OGE40265.1"/>
    <property type="molecule type" value="Genomic_DNA"/>
</dbReference>